<comment type="subcellular location">
    <subcellularLocation>
        <location evidence="2">Cell membrane</location>
    </subcellularLocation>
</comment>
<evidence type="ECO:0000256" key="6">
    <source>
        <dbReference type="ARBA" id="ARBA00022553"/>
    </source>
</evidence>
<name>A0A3N2DYD2_9GAMM</name>
<reference evidence="16 17" key="1">
    <citation type="submission" date="2018-11" db="EMBL/GenBank/DDBJ databases">
        <title>Genomic Encyclopedia of Type Strains, Phase IV (KMG-IV): sequencing the most valuable type-strain genomes for metagenomic binning, comparative biology and taxonomic classification.</title>
        <authorList>
            <person name="Goeker M."/>
        </authorList>
    </citation>
    <scope>NUCLEOTIDE SEQUENCE [LARGE SCALE GENOMIC DNA]</scope>
    <source>
        <strain evidence="16 17">DSM 100316</strain>
    </source>
</reference>
<dbReference type="PRINTS" id="PR00344">
    <property type="entry name" value="BCTRLSENSOR"/>
</dbReference>
<evidence type="ECO:0000313" key="16">
    <source>
        <dbReference type="EMBL" id="ROS04870.1"/>
    </source>
</evidence>
<evidence type="ECO:0000256" key="9">
    <source>
        <dbReference type="ARBA" id="ARBA00022741"/>
    </source>
</evidence>
<dbReference type="InterPro" id="IPR050351">
    <property type="entry name" value="BphY/WalK/GraS-like"/>
</dbReference>
<keyword evidence="10 16" id="KW-0418">Kinase</keyword>
<dbReference type="EMBL" id="RKHR01000003">
    <property type="protein sequence ID" value="ROS04870.1"/>
    <property type="molecule type" value="Genomic_DNA"/>
</dbReference>
<evidence type="ECO:0000259" key="15">
    <source>
        <dbReference type="PROSITE" id="PS50109"/>
    </source>
</evidence>
<evidence type="ECO:0000256" key="13">
    <source>
        <dbReference type="ARBA" id="ARBA00023012"/>
    </source>
</evidence>
<dbReference type="GO" id="GO:0016036">
    <property type="term" value="P:cellular response to phosphate starvation"/>
    <property type="evidence" value="ECO:0007669"/>
    <property type="project" value="TreeGrafter"/>
</dbReference>
<dbReference type="SUPFAM" id="SSF55874">
    <property type="entry name" value="ATPase domain of HSP90 chaperone/DNA topoisomerase II/histidine kinase"/>
    <property type="match status" value="1"/>
</dbReference>
<gene>
    <name evidence="16" type="ORF">EDC56_0386</name>
</gene>
<dbReference type="InterPro" id="IPR003661">
    <property type="entry name" value="HisK_dim/P_dom"/>
</dbReference>
<dbReference type="SMART" id="SM00388">
    <property type="entry name" value="HisKA"/>
    <property type="match status" value="1"/>
</dbReference>
<evidence type="ECO:0000256" key="4">
    <source>
        <dbReference type="ARBA" id="ARBA00022448"/>
    </source>
</evidence>
<dbReference type="InterPro" id="IPR036097">
    <property type="entry name" value="HisK_dim/P_sf"/>
</dbReference>
<organism evidence="16 17">
    <name type="scientific">Sinobacterium caligoides</name>
    <dbReference type="NCBI Taxonomy" id="933926"/>
    <lineage>
        <taxon>Bacteria</taxon>
        <taxon>Pseudomonadati</taxon>
        <taxon>Pseudomonadota</taxon>
        <taxon>Gammaproteobacteria</taxon>
        <taxon>Cellvibrionales</taxon>
        <taxon>Spongiibacteraceae</taxon>
        <taxon>Sinobacterium</taxon>
    </lineage>
</organism>
<sequence>MGYMLPAMLTGCLCFVADHLWRMHRLRRWLENTAALTDLAEADKRVGMVREVALDYSRLRSRYEEQHRRLGAAETYLQEAASSLSDGVIVVGGGGELTWANGSAKKLIGVSFPGHYKKLLVNVIVDQKFIDYFNQCDFSEPLEMVSPTTPHLTLSLSMTFFGAGNRLIFIRDISKVRHLEKMRQDFIGNMSHELRTPLTVIKGYLEVIDMHLDSESSRWRRPITQMQEQAERMENLITDLMWLSRLESVPQEDSDVAVAVAATAREMAEEASIHAAGQGKSFVIEVEDSIQLTGQFKELRSAFNNLVVNACKYSGEDGQVTISWRGNSDGGATFSVSDNGFGIAQHHLSRLTERFYRVDTSRSIATGGTGLGLAIVKHVMMRHDAELTINSEEGVGSTFSCVFPPSRVVRG</sequence>
<dbReference type="InterPro" id="IPR004358">
    <property type="entry name" value="Sig_transdc_His_kin-like_C"/>
</dbReference>
<evidence type="ECO:0000256" key="14">
    <source>
        <dbReference type="ARBA" id="ARBA00023136"/>
    </source>
</evidence>
<dbReference type="PANTHER" id="PTHR45453:SF1">
    <property type="entry name" value="PHOSPHATE REGULON SENSOR PROTEIN PHOR"/>
    <property type="match status" value="1"/>
</dbReference>
<evidence type="ECO:0000256" key="2">
    <source>
        <dbReference type="ARBA" id="ARBA00004236"/>
    </source>
</evidence>
<dbReference type="InterPro" id="IPR005467">
    <property type="entry name" value="His_kinase_dom"/>
</dbReference>
<dbReference type="SMART" id="SM00387">
    <property type="entry name" value="HATPase_c"/>
    <property type="match status" value="1"/>
</dbReference>
<evidence type="ECO:0000256" key="7">
    <source>
        <dbReference type="ARBA" id="ARBA00022679"/>
    </source>
</evidence>
<dbReference type="Proteomes" id="UP000275394">
    <property type="component" value="Unassembled WGS sequence"/>
</dbReference>
<evidence type="ECO:0000313" key="17">
    <source>
        <dbReference type="Proteomes" id="UP000275394"/>
    </source>
</evidence>
<dbReference type="EC" id="2.7.13.3" evidence="3"/>
<keyword evidence="9" id="KW-0547">Nucleotide-binding</keyword>
<keyword evidence="4" id="KW-0813">Transport</keyword>
<dbReference type="InterPro" id="IPR014310">
    <property type="entry name" value="Sig_transdc_His_kinase_PhoR"/>
</dbReference>
<accession>A0A3N2DYD2</accession>
<evidence type="ECO:0000256" key="1">
    <source>
        <dbReference type="ARBA" id="ARBA00000085"/>
    </source>
</evidence>
<dbReference type="FunFam" id="1.10.287.130:FF:000001">
    <property type="entry name" value="Two-component sensor histidine kinase"/>
    <property type="match status" value="1"/>
</dbReference>
<evidence type="ECO:0000256" key="12">
    <source>
        <dbReference type="ARBA" id="ARBA00022989"/>
    </source>
</evidence>
<dbReference type="Pfam" id="PF02518">
    <property type="entry name" value="HATPase_c"/>
    <property type="match status" value="1"/>
</dbReference>
<keyword evidence="5" id="KW-1003">Cell membrane</keyword>
<evidence type="ECO:0000256" key="5">
    <source>
        <dbReference type="ARBA" id="ARBA00022475"/>
    </source>
</evidence>
<comment type="caution">
    <text evidence="16">The sequence shown here is derived from an EMBL/GenBank/DDBJ whole genome shotgun (WGS) entry which is preliminary data.</text>
</comment>
<dbReference type="NCBIfam" id="TIGR02966">
    <property type="entry name" value="phoR_proteo"/>
    <property type="match status" value="1"/>
</dbReference>
<keyword evidence="14" id="KW-0472">Membrane</keyword>
<evidence type="ECO:0000256" key="10">
    <source>
        <dbReference type="ARBA" id="ARBA00022777"/>
    </source>
</evidence>
<keyword evidence="11" id="KW-0067">ATP-binding</keyword>
<keyword evidence="12" id="KW-1133">Transmembrane helix</keyword>
<dbReference type="InterPro" id="IPR036890">
    <property type="entry name" value="HATPase_C_sf"/>
</dbReference>
<keyword evidence="7" id="KW-0808">Transferase</keyword>
<keyword evidence="17" id="KW-1185">Reference proteome</keyword>
<proteinExistence type="predicted"/>
<dbReference type="Pfam" id="PF00512">
    <property type="entry name" value="HisKA"/>
    <property type="match status" value="1"/>
</dbReference>
<dbReference type="AlphaFoldDB" id="A0A3N2DYD2"/>
<evidence type="ECO:0000256" key="11">
    <source>
        <dbReference type="ARBA" id="ARBA00022840"/>
    </source>
</evidence>
<keyword evidence="8" id="KW-0812">Transmembrane</keyword>
<dbReference type="Gene3D" id="1.10.287.130">
    <property type="match status" value="1"/>
</dbReference>
<dbReference type="GO" id="GO:0000155">
    <property type="term" value="F:phosphorelay sensor kinase activity"/>
    <property type="evidence" value="ECO:0007669"/>
    <property type="project" value="InterPro"/>
</dbReference>
<dbReference type="SUPFAM" id="SSF47384">
    <property type="entry name" value="Homodimeric domain of signal transducing histidine kinase"/>
    <property type="match status" value="1"/>
</dbReference>
<dbReference type="CDD" id="cd00082">
    <property type="entry name" value="HisKA"/>
    <property type="match status" value="1"/>
</dbReference>
<dbReference type="PANTHER" id="PTHR45453">
    <property type="entry name" value="PHOSPHATE REGULON SENSOR PROTEIN PHOR"/>
    <property type="match status" value="1"/>
</dbReference>
<dbReference type="FunFam" id="3.30.565.10:FF:000006">
    <property type="entry name" value="Sensor histidine kinase WalK"/>
    <property type="match status" value="1"/>
</dbReference>
<dbReference type="Gene3D" id="3.30.565.10">
    <property type="entry name" value="Histidine kinase-like ATPase, C-terminal domain"/>
    <property type="match status" value="1"/>
</dbReference>
<keyword evidence="6" id="KW-0597">Phosphoprotein</keyword>
<feature type="domain" description="Histidine kinase" evidence="15">
    <location>
        <begin position="189"/>
        <end position="407"/>
    </location>
</feature>
<evidence type="ECO:0000256" key="3">
    <source>
        <dbReference type="ARBA" id="ARBA00012438"/>
    </source>
</evidence>
<keyword evidence="13" id="KW-0902">Two-component regulatory system</keyword>
<protein>
    <recommendedName>
        <fullName evidence="3">histidine kinase</fullName>
        <ecNumber evidence="3">2.7.13.3</ecNumber>
    </recommendedName>
</protein>
<dbReference type="PROSITE" id="PS50109">
    <property type="entry name" value="HIS_KIN"/>
    <property type="match status" value="1"/>
</dbReference>
<dbReference type="GO" id="GO:0005524">
    <property type="term" value="F:ATP binding"/>
    <property type="evidence" value="ECO:0007669"/>
    <property type="project" value="UniProtKB-KW"/>
</dbReference>
<dbReference type="InterPro" id="IPR003594">
    <property type="entry name" value="HATPase_dom"/>
</dbReference>
<dbReference type="GO" id="GO:0004721">
    <property type="term" value="F:phosphoprotein phosphatase activity"/>
    <property type="evidence" value="ECO:0007669"/>
    <property type="project" value="TreeGrafter"/>
</dbReference>
<dbReference type="GO" id="GO:0005886">
    <property type="term" value="C:plasma membrane"/>
    <property type="evidence" value="ECO:0007669"/>
    <property type="project" value="UniProtKB-SubCell"/>
</dbReference>
<comment type="catalytic activity">
    <reaction evidence="1">
        <text>ATP + protein L-histidine = ADP + protein N-phospho-L-histidine.</text>
        <dbReference type="EC" id="2.7.13.3"/>
    </reaction>
</comment>
<evidence type="ECO:0000256" key="8">
    <source>
        <dbReference type="ARBA" id="ARBA00022692"/>
    </source>
</evidence>